<protein>
    <recommendedName>
        <fullName evidence="2">DUF1707 domain-containing protein</fullName>
    </recommendedName>
</protein>
<dbReference type="OrthoDB" id="3534574at2"/>
<dbReference type="Proteomes" id="UP000233249">
    <property type="component" value="Unassembled WGS sequence"/>
</dbReference>
<dbReference type="STRING" id="1121365.GCA_000375365_01446"/>
<gene>
    <name evidence="3" type="ORF">CXB45_08125</name>
</gene>
<feature type="domain" description="DUF1707" evidence="2">
    <location>
        <begin position="11"/>
        <end position="63"/>
    </location>
</feature>
<name>A0A2N0X6B8_9CORY</name>
<keyword evidence="1" id="KW-0812">Transmembrane</keyword>
<dbReference type="AlphaFoldDB" id="A0A2N0X6B8"/>
<dbReference type="RefSeq" id="WP_101173985.1">
    <property type="nucleotide sequence ID" value="NZ_JAKRKB010000002.1"/>
</dbReference>
<evidence type="ECO:0000256" key="1">
    <source>
        <dbReference type="SAM" id="Phobius"/>
    </source>
</evidence>
<keyword evidence="1" id="KW-1133">Transmembrane helix</keyword>
<evidence type="ECO:0000313" key="3">
    <source>
        <dbReference type="EMBL" id="PKF68245.1"/>
    </source>
</evidence>
<sequence length="173" mass="19360">MSEQNEGDAAIRVGDRERGAALESLTEYFVRGFIDAAEFEERTGRAATARTRGEVAAMLGDLPELAPEEAASEAERRGQRELDSLLKRGYKIQTIDAVAGTVATAALVSLMFVSWGWLWAVVIGSLALPYVWRALHSYSDEDEKIFSELQEEEKKRRSERLRVAARRRRELGA</sequence>
<organism evidence="3 4">
    <name type="scientific">Corynebacterium mastitidis</name>
    <dbReference type="NCBI Taxonomy" id="161890"/>
    <lineage>
        <taxon>Bacteria</taxon>
        <taxon>Bacillati</taxon>
        <taxon>Actinomycetota</taxon>
        <taxon>Actinomycetes</taxon>
        <taxon>Mycobacteriales</taxon>
        <taxon>Corynebacteriaceae</taxon>
        <taxon>Corynebacterium</taxon>
    </lineage>
</organism>
<evidence type="ECO:0000259" key="2">
    <source>
        <dbReference type="Pfam" id="PF08044"/>
    </source>
</evidence>
<proteinExistence type="predicted"/>
<dbReference type="EMBL" id="PJAF01000023">
    <property type="protein sequence ID" value="PKF68245.1"/>
    <property type="molecule type" value="Genomic_DNA"/>
</dbReference>
<feature type="transmembrane region" description="Helical" evidence="1">
    <location>
        <begin position="94"/>
        <end position="111"/>
    </location>
</feature>
<keyword evidence="1" id="KW-0472">Membrane</keyword>
<reference evidence="3 4" key="1">
    <citation type="submission" date="2017-12" db="EMBL/GenBank/DDBJ databases">
        <title>Corynebacterium mastitidis 16-1433 Genome.</title>
        <authorList>
            <person name="Gulvik C.A."/>
        </authorList>
    </citation>
    <scope>NUCLEOTIDE SEQUENCE [LARGE SCALE GENOMIC DNA]</scope>
    <source>
        <strain evidence="3 4">16-1433</strain>
    </source>
</reference>
<comment type="caution">
    <text evidence="3">The sequence shown here is derived from an EMBL/GenBank/DDBJ whole genome shotgun (WGS) entry which is preliminary data.</text>
</comment>
<accession>A0A2N0X6B8</accession>
<evidence type="ECO:0000313" key="4">
    <source>
        <dbReference type="Proteomes" id="UP000233249"/>
    </source>
</evidence>
<dbReference type="Pfam" id="PF08044">
    <property type="entry name" value="DUF1707"/>
    <property type="match status" value="1"/>
</dbReference>
<dbReference type="InterPro" id="IPR012551">
    <property type="entry name" value="DUF1707_SHOCT-like"/>
</dbReference>